<gene>
    <name evidence="1" type="ORF">Ga0061079_102196</name>
</gene>
<dbReference type="Gene3D" id="2.60.40.10">
    <property type="entry name" value="Immunoglobulins"/>
    <property type="match status" value="1"/>
</dbReference>
<name>A0A0X3ANM1_9FLAO</name>
<dbReference type="InterPro" id="IPR011467">
    <property type="entry name" value="DUF1573"/>
</dbReference>
<dbReference type="STRING" id="1586267.GCA_001418685_00475"/>
<dbReference type="Pfam" id="PF07610">
    <property type="entry name" value="DUF1573"/>
    <property type="match status" value="1"/>
</dbReference>
<dbReference type="PANTHER" id="PTHR37833:SF1">
    <property type="entry name" value="SIGNAL PEPTIDE PROTEIN"/>
    <property type="match status" value="1"/>
</dbReference>
<accession>A0A0X3ANM1</accession>
<reference evidence="1 2" key="1">
    <citation type="submission" date="2016-01" db="EMBL/GenBank/DDBJ databases">
        <authorList>
            <person name="McClelland M."/>
            <person name="Jain A."/>
            <person name="Saraogi P."/>
            <person name="Mendelson R."/>
            <person name="Westerman R."/>
            <person name="SanMiguel P."/>
            <person name="Csonka L."/>
        </authorList>
    </citation>
    <scope>NUCLEOTIDE SEQUENCE [LARGE SCALE GENOMIC DNA]</scope>
    <source>
        <strain evidence="1 2">R-53146</strain>
    </source>
</reference>
<dbReference type="Proteomes" id="UP000182761">
    <property type="component" value="Unassembled WGS sequence"/>
</dbReference>
<evidence type="ECO:0000313" key="2">
    <source>
        <dbReference type="Proteomes" id="UP000182761"/>
    </source>
</evidence>
<dbReference type="AlphaFoldDB" id="A0A0X3ANM1"/>
<protein>
    <recommendedName>
        <fullName evidence="3">DUF1573 domain-containing protein</fullName>
    </recommendedName>
</protein>
<sequence>MNKTAMLIILFFLGYFISAQSISFDQDQIDYGTIKKDSDGNQIFKFTNTGDKPLIISNVKSSCECSVPSWTKTPILPGKSGEINVKYNTKKLGKFSKSIEVYSNDPKVSRKLLKIKGQVQ</sequence>
<dbReference type="RefSeq" id="WP_055424871.1">
    <property type="nucleotide sequence ID" value="NZ_FCOR01000002.1"/>
</dbReference>
<organism evidence="1 2">
    <name type="scientific">Apibacter mensalis</name>
    <dbReference type="NCBI Taxonomy" id="1586267"/>
    <lineage>
        <taxon>Bacteria</taxon>
        <taxon>Pseudomonadati</taxon>
        <taxon>Bacteroidota</taxon>
        <taxon>Flavobacteriia</taxon>
        <taxon>Flavobacteriales</taxon>
        <taxon>Weeksellaceae</taxon>
        <taxon>Apibacter</taxon>
    </lineage>
</organism>
<dbReference type="EMBL" id="FCOR01000002">
    <property type="protein sequence ID" value="CVK15645.1"/>
    <property type="molecule type" value="Genomic_DNA"/>
</dbReference>
<keyword evidence="2" id="KW-1185">Reference proteome</keyword>
<dbReference type="InterPro" id="IPR013783">
    <property type="entry name" value="Ig-like_fold"/>
</dbReference>
<dbReference type="OrthoDB" id="826619at2"/>
<proteinExistence type="predicted"/>
<evidence type="ECO:0000313" key="1">
    <source>
        <dbReference type="EMBL" id="CVK15645.1"/>
    </source>
</evidence>
<evidence type="ECO:0008006" key="3">
    <source>
        <dbReference type="Google" id="ProtNLM"/>
    </source>
</evidence>
<dbReference type="PANTHER" id="PTHR37833">
    <property type="entry name" value="LIPOPROTEIN-RELATED"/>
    <property type="match status" value="1"/>
</dbReference>